<protein>
    <submittedName>
        <fullName evidence="11">D-alanyl-D-alanine carboxypeptidase</fullName>
    </submittedName>
</protein>
<evidence type="ECO:0000256" key="2">
    <source>
        <dbReference type="ARBA" id="ARBA00022729"/>
    </source>
</evidence>
<gene>
    <name evidence="11" type="ORF">GN277_11970</name>
</gene>
<dbReference type="EMBL" id="WUQX01000001">
    <property type="protein sequence ID" value="MXP76079.1"/>
    <property type="molecule type" value="Genomic_DNA"/>
</dbReference>
<keyword evidence="2" id="KW-0732">Signal</keyword>
<dbReference type="GO" id="GO:0008360">
    <property type="term" value="P:regulation of cell shape"/>
    <property type="evidence" value="ECO:0007669"/>
    <property type="project" value="UniProtKB-KW"/>
</dbReference>
<feature type="binding site" evidence="8">
    <location>
        <position position="283"/>
    </location>
    <ligand>
        <name>substrate</name>
    </ligand>
</feature>
<accession>A0A7X3MGR2</accession>
<keyword evidence="4" id="KW-0133">Cell shape</keyword>
<evidence type="ECO:0000313" key="11">
    <source>
        <dbReference type="EMBL" id="MXP76079.1"/>
    </source>
</evidence>
<dbReference type="InterPro" id="IPR001967">
    <property type="entry name" value="Peptidase_S11_N"/>
</dbReference>
<evidence type="ECO:0000256" key="8">
    <source>
        <dbReference type="PIRSR" id="PIRSR618044-2"/>
    </source>
</evidence>
<sequence>MTEEILIGVRCTDKIYRLLVVTAACVVLASGCKGPEKVVVAYEEENYNKDIYRGSFFAENLCTATTDIIPEGGGGVDTSTLNSAALFDVNGRTVDFACRIHERLYPASTTKIMTALVAIKNADLSATVTVSPYADVSNFASDEKTCGIKGGDRLTLLDLLHGLLLESGNDAAVAIAVHVGGSTDAFSQMMNDEAKRLMATNTNFVNSNGLHDENHYTTAYDLYLIFNECIKHEEFVNIINTKQYTVQITGNDGSVRQENWAQTNFYATGKAESPTAATVIGGKTGTTDQAGNCLILLNKTLDESPYISIVMGANTKELLYQDMTALINGIPANE</sequence>
<reference evidence="11 12" key="1">
    <citation type="submission" date="2019-12" db="EMBL/GenBank/DDBJ databases">
        <title>Sporaefaciens musculi gen. nov., sp. nov., a novel bacterium isolated from the caecum of an obese mouse.</title>
        <authorList>
            <person name="Rasmussen T.S."/>
            <person name="Streidl T."/>
            <person name="Hitch T.C.A."/>
            <person name="Wortmann E."/>
            <person name="Deptula P."/>
            <person name="Hansen M."/>
            <person name="Nielsen D.S."/>
            <person name="Clavel T."/>
            <person name="Vogensen F.K."/>
        </authorList>
    </citation>
    <scope>NUCLEOTIDE SEQUENCE [LARGE SCALE GENOMIC DNA]</scope>
    <source>
        <strain evidence="11 12">WCA-9-b2</strain>
    </source>
</reference>
<evidence type="ECO:0000256" key="5">
    <source>
        <dbReference type="ARBA" id="ARBA00022984"/>
    </source>
</evidence>
<feature type="active site" description="Proton acceptor" evidence="7">
    <location>
        <position position="111"/>
    </location>
</feature>
<keyword evidence="11" id="KW-0645">Protease</keyword>
<dbReference type="AlphaFoldDB" id="A0A7X3MGR2"/>
<dbReference type="GO" id="GO:0009002">
    <property type="term" value="F:serine-type D-Ala-D-Ala carboxypeptidase activity"/>
    <property type="evidence" value="ECO:0007669"/>
    <property type="project" value="InterPro"/>
</dbReference>
<evidence type="ECO:0000256" key="6">
    <source>
        <dbReference type="ARBA" id="ARBA00023316"/>
    </source>
</evidence>
<name>A0A7X3MGR2_9FIRM</name>
<dbReference type="InterPro" id="IPR012338">
    <property type="entry name" value="Beta-lactam/transpept-like"/>
</dbReference>
<dbReference type="PANTHER" id="PTHR21581">
    <property type="entry name" value="D-ALANYL-D-ALANINE CARBOXYPEPTIDASE"/>
    <property type="match status" value="1"/>
</dbReference>
<feature type="domain" description="Peptidase S11 D-alanyl-D-alanine carboxypeptidase A N-terminal" evidence="10">
    <location>
        <begin position="82"/>
        <end position="315"/>
    </location>
</feature>
<evidence type="ECO:0000256" key="4">
    <source>
        <dbReference type="ARBA" id="ARBA00022960"/>
    </source>
</evidence>
<feature type="active site" description="Acyl-ester intermediate" evidence="7">
    <location>
        <position position="108"/>
    </location>
</feature>
<dbReference type="PRINTS" id="PR00725">
    <property type="entry name" value="DADACBPTASE1"/>
</dbReference>
<organism evidence="11 12">
    <name type="scientific">Sporofaciens musculi</name>
    <dbReference type="NCBI Taxonomy" id="2681861"/>
    <lineage>
        <taxon>Bacteria</taxon>
        <taxon>Bacillati</taxon>
        <taxon>Bacillota</taxon>
        <taxon>Clostridia</taxon>
        <taxon>Lachnospirales</taxon>
        <taxon>Lachnospiraceae</taxon>
        <taxon>Sporofaciens</taxon>
    </lineage>
</organism>
<keyword evidence="12" id="KW-1185">Reference proteome</keyword>
<dbReference type="GO" id="GO:0006508">
    <property type="term" value="P:proteolysis"/>
    <property type="evidence" value="ECO:0007669"/>
    <property type="project" value="InterPro"/>
</dbReference>
<comment type="similarity">
    <text evidence="1 9">Belongs to the peptidase S11 family.</text>
</comment>
<feature type="active site" evidence="7">
    <location>
        <position position="167"/>
    </location>
</feature>
<keyword evidence="3" id="KW-0378">Hydrolase</keyword>
<keyword evidence="6" id="KW-0961">Cell wall biogenesis/degradation</keyword>
<dbReference type="InterPro" id="IPR018044">
    <property type="entry name" value="Peptidase_S11"/>
</dbReference>
<evidence type="ECO:0000256" key="3">
    <source>
        <dbReference type="ARBA" id="ARBA00022801"/>
    </source>
</evidence>
<dbReference type="SUPFAM" id="SSF56601">
    <property type="entry name" value="beta-lactamase/transpeptidase-like"/>
    <property type="match status" value="1"/>
</dbReference>
<dbReference type="GO" id="GO:0071555">
    <property type="term" value="P:cell wall organization"/>
    <property type="evidence" value="ECO:0007669"/>
    <property type="project" value="UniProtKB-KW"/>
</dbReference>
<dbReference type="Proteomes" id="UP000460412">
    <property type="component" value="Unassembled WGS sequence"/>
</dbReference>
<proteinExistence type="inferred from homology"/>
<keyword evidence="5" id="KW-0573">Peptidoglycan synthesis</keyword>
<evidence type="ECO:0000256" key="7">
    <source>
        <dbReference type="PIRSR" id="PIRSR618044-1"/>
    </source>
</evidence>
<dbReference type="Pfam" id="PF00768">
    <property type="entry name" value="Peptidase_S11"/>
    <property type="match status" value="1"/>
</dbReference>
<dbReference type="Gene3D" id="3.40.710.10">
    <property type="entry name" value="DD-peptidase/beta-lactamase superfamily"/>
    <property type="match status" value="1"/>
</dbReference>
<evidence type="ECO:0000256" key="9">
    <source>
        <dbReference type="RuleBase" id="RU004016"/>
    </source>
</evidence>
<evidence type="ECO:0000259" key="10">
    <source>
        <dbReference type="Pfam" id="PF00768"/>
    </source>
</evidence>
<comment type="caution">
    <text evidence="11">The sequence shown here is derived from an EMBL/GenBank/DDBJ whole genome shotgun (WGS) entry which is preliminary data.</text>
</comment>
<evidence type="ECO:0000313" key="12">
    <source>
        <dbReference type="Proteomes" id="UP000460412"/>
    </source>
</evidence>
<dbReference type="PANTHER" id="PTHR21581:SF6">
    <property type="entry name" value="TRAFFICKING PROTEIN PARTICLE COMPLEX SUBUNIT 12"/>
    <property type="match status" value="1"/>
</dbReference>
<evidence type="ECO:0000256" key="1">
    <source>
        <dbReference type="ARBA" id="ARBA00007164"/>
    </source>
</evidence>
<dbReference type="GO" id="GO:0009252">
    <property type="term" value="P:peptidoglycan biosynthetic process"/>
    <property type="evidence" value="ECO:0007669"/>
    <property type="project" value="UniProtKB-KW"/>
</dbReference>
<keyword evidence="11" id="KW-0121">Carboxypeptidase</keyword>